<dbReference type="Proteomes" id="UP001432292">
    <property type="component" value="Chromosome"/>
</dbReference>
<evidence type="ECO:0000256" key="1">
    <source>
        <dbReference type="SAM" id="SignalP"/>
    </source>
</evidence>
<dbReference type="EMBL" id="BLIN01000005">
    <property type="protein sequence ID" value="GFE09000.1"/>
    <property type="molecule type" value="Genomic_DNA"/>
</dbReference>
<keyword evidence="5" id="KW-1185">Reference proteome</keyword>
<evidence type="ECO:0000313" key="5">
    <source>
        <dbReference type="Proteomes" id="UP001432292"/>
    </source>
</evidence>
<feature type="signal peptide" evidence="1">
    <location>
        <begin position="1"/>
        <end position="29"/>
    </location>
</feature>
<reference evidence="3" key="2">
    <citation type="submission" date="2022-10" db="EMBL/GenBank/DDBJ databases">
        <title>The complete genomes of actinobacterial strains from the NBC collection.</title>
        <authorList>
            <person name="Joergensen T.S."/>
            <person name="Alvarez Arevalo M."/>
            <person name="Sterndorff E.B."/>
            <person name="Faurdal D."/>
            <person name="Vuksanovic O."/>
            <person name="Mourched A.-S."/>
            <person name="Charusanti P."/>
            <person name="Shaw S."/>
            <person name="Blin K."/>
            <person name="Weber T."/>
        </authorList>
    </citation>
    <scope>NUCLEOTIDE SEQUENCE</scope>
    <source>
        <strain evidence="3">NBC_01256</strain>
    </source>
</reference>
<feature type="chain" id="PRO_5025003161" evidence="1">
    <location>
        <begin position="30"/>
        <end position="533"/>
    </location>
</feature>
<protein>
    <submittedName>
        <fullName evidence="3">Cupredoxin domain-containing protein</fullName>
    </submittedName>
</protein>
<gene>
    <name evidence="3" type="ORF">OG727_30220</name>
    <name evidence="2" type="ORF">Scani_52680</name>
</gene>
<accession>A0A640SD07</accession>
<dbReference type="RefSeq" id="WP_159480130.1">
    <property type="nucleotide sequence ID" value="NZ_BAAATH010000028.1"/>
</dbReference>
<evidence type="ECO:0000313" key="2">
    <source>
        <dbReference type="EMBL" id="GFE09000.1"/>
    </source>
</evidence>
<proteinExistence type="predicted"/>
<name>A0A640SD07_9ACTN</name>
<evidence type="ECO:0000313" key="3">
    <source>
        <dbReference type="EMBL" id="WUS26216.1"/>
    </source>
</evidence>
<reference evidence="2 4" key="1">
    <citation type="submission" date="2019-12" db="EMBL/GenBank/DDBJ databases">
        <title>Whole genome shotgun sequence of Streptomyces caniferus NBRC 15389.</title>
        <authorList>
            <person name="Ichikawa N."/>
            <person name="Kimura A."/>
            <person name="Kitahashi Y."/>
            <person name="Komaki H."/>
            <person name="Tamura T."/>
        </authorList>
    </citation>
    <scope>NUCLEOTIDE SEQUENCE [LARGE SCALE GENOMIC DNA]</scope>
    <source>
        <strain evidence="2 4">NBRC 15389</strain>
    </source>
</reference>
<dbReference type="OrthoDB" id="3954202at2"/>
<dbReference type="Proteomes" id="UP000435837">
    <property type="component" value="Unassembled WGS sequence"/>
</dbReference>
<keyword evidence="1" id="KW-0732">Signal</keyword>
<evidence type="ECO:0000313" key="4">
    <source>
        <dbReference type="Proteomes" id="UP000435837"/>
    </source>
</evidence>
<organism evidence="2 4">
    <name type="scientific">Streptomyces caniferus</name>
    <dbReference type="NCBI Taxonomy" id="285557"/>
    <lineage>
        <taxon>Bacteria</taxon>
        <taxon>Bacillati</taxon>
        <taxon>Actinomycetota</taxon>
        <taxon>Actinomycetes</taxon>
        <taxon>Kitasatosporales</taxon>
        <taxon>Streptomycetaceae</taxon>
        <taxon>Streptomyces</taxon>
    </lineage>
</organism>
<dbReference type="EMBL" id="CP108473">
    <property type="protein sequence ID" value="WUS26216.1"/>
    <property type="molecule type" value="Genomic_DNA"/>
</dbReference>
<dbReference type="AlphaFoldDB" id="A0A640SD07"/>
<sequence>MRRKLRRIAAAIGVGIALVLAPVTGTAAAQEKGTAAVTAMDFTPSAVDATPGGETVTLRWTMTDTTPGTDGMSVRVSLRRQGATAGTYLGVPLVGTYEVGSFGQDIKLVPGSTPQKATYEWTPAVPQYAAGTSVTWAVTRLEAWDHRGTSLDWDAARLGAFHSTFEAKTLADEQGPTYENLAVDNEQSPYVYVGKDASSMTYELDVHDAQAGISGGALTLTGPGGRHLTGSFAIEWTWDEGYQGCGYIGSGQTDATSCRVSVAFPAHTASGKWTVSKVELTDNAGNTRAYGKLSAAPVHVTSDDVLSADGFTATPNPVDTWHGDRTTKVVFRPHGNRGAIASAVVHTDSPNGCRQSSTKATTAADGTVSVDYGVPRWVFTCPITGLIITDRAGNVALYGSEFGAPETGLTITSAPDKVLPEIDQATLSPTVVPATDHSTNIRLTVNVSGTTSGVDGYDVSLVDSSGTVHPVVTGGTSPTFSGPLTATFPLPDNMPPGRYTIALVLSDQANKSSSFGFPNGTPMPGGPLTLTVT</sequence>